<feature type="transmembrane region" description="Helical" evidence="2">
    <location>
        <begin position="566"/>
        <end position="591"/>
    </location>
</feature>
<feature type="compositionally biased region" description="Polar residues" evidence="1">
    <location>
        <begin position="128"/>
        <end position="149"/>
    </location>
</feature>
<evidence type="ECO:0000256" key="1">
    <source>
        <dbReference type="SAM" id="MobiDB-lite"/>
    </source>
</evidence>
<keyword evidence="2" id="KW-0472">Membrane</keyword>
<evidence type="ECO:0000313" key="3">
    <source>
        <dbReference type="EMBL" id="KAL0479858.1"/>
    </source>
</evidence>
<dbReference type="PANTHER" id="PTHR16189:SF6">
    <property type="entry name" value="AMINO ACID TRANSPORTER TRANSMEMBRANE DOMAIN-CONTAINING PROTEIN"/>
    <property type="match status" value="1"/>
</dbReference>
<dbReference type="PANTHER" id="PTHR16189">
    <property type="entry name" value="TRANSMEMBRANE PROTEIN 104-RELATED"/>
    <property type="match status" value="1"/>
</dbReference>
<evidence type="ECO:0000256" key="2">
    <source>
        <dbReference type="SAM" id="Phobius"/>
    </source>
</evidence>
<protein>
    <submittedName>
        <fullName evidence="3">Uncharacterized protein</fullName>
    </submittedName>
</protein>
<feature type="transmembrane region" description="Helical" evidence="2">
    <location>
        <begin position="206"/>
        <end position="226"/>
    </location>
</feature>
<feature type="transmembrane region" description="Helical" evidence="2">
    <location>
        <begin position="41"/>
        <end position="63"/>
    </location>
</feature>
<keyword evidence="4" id="KW-1185">Reference proteome</keyword>
<comment type="caution">
    <text evidence="3">The sequence shown here is derived from an EMBL/GenBank/DDBJ whole genome shotgun (WGS) entry which is preliminary data.</text>
</comment>
<feature type="region of interest" description="Disordered" evidence="1">
    <location>
        <begin position="1"/>
        <end position="21"/>
    </location>
</feature>
<reference evidence="3 4" key="1">
    <citation type="submission" date="2024-03" db="EMBL/GenBank/DDBJ databases">
        <title>The Acrasis kona genome and developmental transcriptomes reveal deep origins of eukaryotic multicellular pathways.</title>
        <authorList>
            <person name="Sheikh S."/>
            <person name="Fu C.-J."/>
            <person name="Brown M.W."/>
            <person name="Baldauf S.L."/>
        </authorList>
    </citation>
    <scope>NUCLEOTIDE SEQUENCE [LARGE SCALE GENOMIC DNA]</scope>
    <source>
        <strain evidence="3 4">ATCC MYA-3509</strain>
    </source>
</reference>
<sequence>MTEPEVMNEAPAEAPTVDNEPSLDLDFVTDNQANTTWKSTLGTAFSCFFVVIATVLGTGILALPVKVGETGFGPFVTNFFICFVAQAFILIYMVELLQKTFALQSTSLDLEQQIPEEPDAPLHGLPHSNITAEKNANTDTNEDTLNSSVEDQEMEEIELEDPKDKKKTSTKVSVKLSSPRTANKFLSQGPDLHTMGKFFLNKYARVIFEASVILHFISILISYSIAGPSSYAKIVETLYNINSSGDSYDSIARRIFVFFIAPFIILWALVVIFANGPITKIISIATFIKGSLLVTMVVMTGFISAKVKQGFTDNWQYIGRPFLIGTVALGGAMNTLPIIYSKMRPTRRNLQFFRWSAVLALFVCFLLNVLWCFFVLEIVPQRSDNPEDPTLERAHRDEEISIVPVIEIINKRFPSFTWLGIFVQVFISISITVSFITMSTGMKHMLDGYVKSFASAQNNPVSVVSRITKWLISKSRVLWFLKEEQTAERRVTLLFQFLLYFIFFALILIFAQVNYKGFLSVMEIFTSMALNLESGLFVAFMLWQSRRPRFNNEELKMMMVLPLPNWAVHTLWIVGAYFLFAVIYDIVYTILRLTITNLPF</sequence>
<dbReference type="Proteomes" id="UP001431209">
    <property type="component" value="Unassembled WGS sequence"/>
</dbReference>
<feature type="region of interest" description="Disordered" evidence="1">
    <location>
        <begin position="116"/>
        <end position="175"/>
    </location>
</feature>
<feature type="transmembrane region" description="Helical" evidence="2">
    <location>
        <begin position="317"/>
        <end position="340"/>
    </location>
</feature>
<feature type="transmembrane region" description="Helical" evidence="2">
    <location>
        <begin position="491"/>
        <end position="512"/>
    </location>
</feature>
<organism evidence="3 4">
    <name type="scientific">Acrasis kona</name>
    <dbReference type="NCBI Taxonomy" id="1008807"/>
    <lineage>
        <taxon>Eukaryota</taxon>
        <taxon>Discoba</taxon>
        <taxon>Heterolobosea</taxon>
        <taxon>Tetramitia</taxon>
        <taxon>Eutetramitia</taxon>
        <taxon>Acrasidae</taxon>
        <taxon>Acrasis</taxon>
    </lineage>
</organism>
<feature type="transmembrane region" description="Helical" evidence="2">
    <location>
        <begin position="416"/>
        <end position="436"/>
    </location>
</feature>
<feature type="transmembrane region" description="Helical" evidence="2">
    <location>
        <begin position="352"/>
        <end position="376"/>
    </location>
</feature>
<accession>A0AAW2YSM8</accession>
<evidence type="ECO:0000313" key="4">
    <source>
        <dbReference type="Proteomes" id="UP001431209"/>
    </source>
</evidence>
<proteinExistence type="predicted"/>
<feature type="compositionally biased region" description="Acidic residues" evidence="1">
    <location>
        <begin position="150"/>
        <end position="161"/>
    </location>
</feature>
<feature type="transmembrane region" description="Helical" evidence="2">
    <location>
        <begin position="75"/>
        <end position="94"/>
    </location>
</feature>
<keyword evidence="2" id="KW-1133">Transmembrane helix</keyword>
<gene>
    <name evidence="3" type="ORF">AKO1_007364</name>
</gene>
<name>A0AAW2YSM8_9EUKA</name>
<dbReference type="AlphaFoldDB" id="A0AAW2YSM8"/>
<feature type="transmembrane region" description="Helical" evidence="2">
    <location>
        <begin position="281"/>
        <end position="305"/>
    </location>
</feature>
<feature type="transmembrane region" description="Helical" evidence="2">
    <location>
        <begin position="524"/>
        <end position="545"/>
    </location>
</feature>
<feature type="transmembrane region" description="Helical" evidence="2">
    <location>
        <begin position="255"/>
        <end position="274"/>
    </location>
</feature>
<keyword evidence="2" id="KW-0812">Transmembrane</keyword>
<dbReference type="EMBL" id="JAOPGA020000605">
    <property type="protein sequence ID" value="KAL0479858.1"/>
    <property type="molecule type" value="Genomic_DNA"/>
</dbReference>